<reference evidence="3" key="2">
    <citation type="submission" date="2015-08" db="UniProtKB">
        <authorList>
            <consortium name="WormBaseParasite"/>
        </authorList>
    </citation>
    <scope>IDENTIFICATION</scope>
</reference>
<keyword evidence="1" id="KW-0472">Membrane</keyword>
<protein>
    <submittedName>
        <fullName evidence="3">Uncharacterized protein</fullName>
    </submittedName>
</protein>
<feature type="transmembrane region" description="Helical" evidence="1">
    <location>
        <begin position="39"/>
        <end position="55"/>
    </location>
</feature>
<proteinExistence type="predicted"/>
<dbReference type="Proteomes" id="UP000035680">
    <property type="component" value="Unassembled WGS sequence"/>
</dbReference>
<keyword evidence="1" id="KW-1133">Transmembrane helix</keyword>
<evidence type="ECO:0000256" key="1">
    <source>
        <dbReference type="SAM" id="Phobius"/>
    </source>
</evidence>
<keyword evidence="1" id="KW-0812">Transmembrane</keyword>
<reference evidence="2" key="1">
    <citation type="submission" date="2014-07" db="EMBL/GenBank/DDBJ databases">
        <authorList>
            <person name="Martin A.A"/>
            <person name="De Silva N."/>
        </authorList>
    </citation>
    <scope>NUCLEOTIDE SEQUENCE</scope>
</reference>
<name>A0A0K0FRT9_STRVS</name>
<evidence type="ECO:0000313" key="3">
    <source>
        <dbReference type="WBParaSite" id="SVE_1279100.1"/>
    </source>
</evidence>
<keyword evidence="2" id="KW-1185">Reference proteome</keyword>
<accession>A0A0K0FRT9</accession>
<sequence>MERYLKINCKKYIRSSGNDGNGNGHVGCGFFQKLLVERLVFFFFLIIMFILAYGHRRYQVYGQGQITENDQV</sequence>
<dbReference type="AlphaFoldDB" id="A0A0K0FRT9"/>
<dbReference type="WBParaSite" id="SVE_1279100.1">
    <property type="protein sequence ID" value="SVE_1279100.1"/>
    <property type="gene ID" value="SVE_1279100"/>
</dbReference>
<organism evidence="2 3">
    <name type="scientific">Strongyloides venezuelensis</name>
    <name type="common">Threadworm</name>
    <dbReference type="NCBI Taxonomy" id="75913"/>
    <lineage>
        <taxon>Eukaryota</taxon>
        <taxon>Metazoa</taxon>
        <taxon>Ecdysozoa</taxon>
        <taxon>Nematoda</taxon>
        <taxon>Chromadorea</taxon>
        <taxon>Rhabditida</taxon>
        <taxon>Tylenchina</taxon>
        <taxon>Panagrolaimomorpha</taxon>
        <taxon>Strongyloidoidea</taxon>
        <taxon>Strongyloididae</taxon>
        <taxon>Strongyloides</taxon>
    </lineage>
</organism>
<evidence type="ECO:0000313" key="2">
    <source>
        <dbReference type="Proteomes" id="UP000035680"/>
    </source>
</evidence>